<accession>A0A0D8XJU3</accession>
<dbReference type="OrthoDB" id="5798673at2759"/>
<reference evidence="2" key="2">
    <citation type="journal article" date="2016" name="Sci. Rep.">
        <title>Dictyocaulus viviparus genome, variome and transcriptome elucidate lungworm biology and support future intervention.</title>
        <authorList>
            <person name="McNulty S.N."/>
            <person name="Strube C."/>
            <person name="Rosa B.A."/>
            <person name="Martin J.C."/>
            <person name="Tyagi R."/>
            <person name="Choi Y.J."/>
            <person name="Wang Q."/>
            <person name="Hallsworth Pepin K."/>
            <person name="Zhang X."/>
            <person name="Ozersky P."/>
            <person name="Wilson R.K."/>
            <person name="Sternberg P.W."/>
            <person name="Gasser R.B."/>
            <person name="Mitreva M."/>
        </authorList>
    </citation>
    <scope>NUCLEOTIDE SEQUENCE [LARGE SCALE GENOMIC DNA]</scope>
    <source>
        <strain evidence="2">HannoverDv2000</strain>
    </source>
</reference>
<protein>
    <submittedName>
        <fullName evidence="1">Uncharacterized protein</fullName>
    </submittedName>
</protein>
<evidence type="ECO:0000313" key="2">
    <source>
        <dbReference type="Proteomes" id="UP000053766"/>
    </source>
</evidence>
<evidence type="ECO:0000313" key="1">
    <source>
        <dbReference type="EMBL" id="KJH44012.1"/>
    </source>
</evidence>
<proteinExistence type="predicted"/>
<dbReference type="Proteomes" id="UP000053766">
    <property type="component" value="Unassembled WGS sequence"/>
</dbReference>
<organism evidence="1 2">
    <name type="scientific">Dictyocaulus viviparus</name>
    <name type="common">Bovine lungworm</name>
    <dbReference type="NCBI Taxonomy" id="29172"/>
    <lineage>
        <taxon>Eukaryota</taxon>
        <taxon>Metazoa</taxon>
        <taxon>Ecdysozoa</taxon>
        <taxon>Nematoda</taxon>
        <taxon>Chromadorea</taxon>
        <taxon>Rhabditida</taxon>
        <taxon>Rhabditina</taxon>
        <taxon>Rhabditomorpha</taxon>
        <taxon>Strongyloidea</taxon>
        <taxon>Metastrongylidae</taxon>
        <taxon>Dictyocaulus</taxon>
    </lineage>
</organism>
<gene>
    <name evidence="1" type="ORF">DICVIV_09968</name>
</gene>
<name>A0A0D8XJU3_DICVI</name>
<dbReference type="EMBL" id="KN716507">
    <property type="protein sequence ID" value="KJH44012.1"/>
    <property type="molecule type" value="Genomic_DNA"/>
</dbReference>
<sequence>MHAVSMENTKMLVDMEETKGSWSRYIVKFTVNLEFVARIEGPKWIKNDVIISERLSTAHTGYTYLSVCTEL</sequence>
<keyword evidence="2" id="KW-1185">Reference proteome</keyword>
<dbReference type="AlphaFoldDB" id="A0A0D8XJU3"/>
<reference evidence="1 2" key="1">
    <citation type="submission" date="2013-11" db="EMBL/GenBank/DDBJ databases">
        <title>Draft genome of the bovine lungworm Dictyocaulus viviparus.</title>
        <authorList>
            <person name="Mitreva M."/>
        </authorList>
    </citation>
    <scope>NUCLEOTIDE SEQUENCE [LARGE SCALE GENOMIC DNA]</scope>
    <source>
        <strain evidence="1 2">HannoverDv2000</strain>
    </source>
</reference>